<feature type="transmembrane region" description="Helical" evidence="9">
    <location>
        <begin position="108"/>
        <end position="132"/>
    </location>
</feature>
<dbReference type="OrthoDB" id="5960251at2759"/>
<organism evidence="12 13">
    <name type="scientific">Clytia hemisphaerica</name>
    <dbReference type="NCBI Taxonomy" id="252671"/>
    <lineage>
        <taxon>Eukaryota</taxon>
        <taxon>Metazoa</taxon>
        <taxon>Cnidaria</taxon>
        <taxon>Hydrozoa</taxon>
        <taxon>Hydroidolina</taxon>
        <taxon>Leptothecata</taxon>
        <taxon>Obeliida</taxon>
        <taxon>Clytiidae</taxon>
        <taxon>Clytia</taxon>
    </lineage>
</organism>
<dbReference type="GO" id="GO:0046872">
    <property type="term" value="F:metal ion binding"/>
    <property type="evidence" value="ECO:0007669"/>
    <property type="project" value="UniProtKB-KW"/>
</dbReference>
<keyword evidence="9" id="KW-0812">Transmembrane</keyword>
<keyword evidence="3" id="KW-0808">Transferase</keyword>
<dbReference type="GO" id="GO:0005524">
    <property type="term" value="F:ATP binding"/>
    <property type="evidence" value="ECO:0007669"/>
    <property type="project" value="UniProtKB-KW"/>
</dbReference>
<dbReference type="GeneID" id="136813637"/>
<dbReference type="Pfam" id="PF20266">
    <property type="entry name" value="Mab-21_C"/>
    <property type="match status" value="1"/>
</dbReference>
<dbReference type="Pfam" id="PF03281">
    <property type="entry name" value="Mab-21"/>
    <property type="match status" value="1"/>
</dbReference>
<feature type="domain" description="Mab-21-like nucleotidyltransferase" evidence="10">
    <location>
        <begin position="281"/>
        <end position="421"/>
    </location>
</feature>
<evidence type="ECO:0000256" key="8">
    <source>
        <dbReference type="ARBA" id="ARBA00022842"/>
    </source>
</evidence>
<evidence type="ECO:0000256" key="7">
    <source>
        <dbReference type="ARBA" id="ARBA00022840"/>
    </source>
</evidence>
<dbReference type="SMART" id="SM01265">
    <property type="entry name" value="Mab-21"/>
    <property type="match status" value="1"/>
</dbReference>
<dbReference type="InterPro" id="IPR024810">
    <property type="entry name" value="MAB21L/cGLR"/>
</dbReference>
<keyword evidence="4" id="KW-0548">Nucleotidyltransferase</keyword>
<dbReference type="InterPro" id="IPR046903">
    <property type="entry name" value="Mab-21-like_nuc_Trfase"/>
</dbReference>
<keyword evidence="8" id="KW-0460">Magnesium</keyword>
<keyword evidence="6" id="KW-0547">Nucleotide-binding</keyword>
<keyword evidence="7" id="KW-0067">ATP-binding</keyword>
<feature type="domain" description="Mab-21-like HhH/H2TH-like" evidence="11">
    <location>
        <begin position="432"/>
        <end position="513"/>
    </location>
</feature>
<dbReference type="PANTHER" id="PTHR10656">
    <property type="entry name" value="CELL FATE DETERMINING PROTEIN MAB21-RELATED"/>
    <property type="match status" value="1"/>
</dbReference>
<evidence type="ECO:0000256" key="1">
    <source>
        <dbReference type="ARBA" id="ARBA00001946"/>
    </source>
</evidence>
<keyword evidence="13" id="KW-1185">Reference proteome</keyword>
<comment type="similarity">
    <text evidence="2">Belongs to the mab-21 family.</text>
</comment>
<dbReference type="InterPro" id="IPR046906">
    <property type="entry name" value="Mab-21_HhH/H2TH-like"/>
</dbReference>
<dbReference type="EnsemblMetazoa" id="CLYHEMT018817.1">
    <property type="protein sequence ID" value="CLYHEMP018817.1"/>
    <property type="gene ID" value="CLYHEMG018817"/>
</dbReference>
<evidence type="ECO:0000259" key="11">
    <source>
        <dbReference type="Pfam" id="PF20266"/>
    </source>
</evidence>
<dbReference type="PANTHER" id="PTHR10656:SF42">
    <property type="entry name" value="CYCLIC GMP-AMP SYNTHASE-LIKE PROTEIN-RELATED"/>
    <property type="match status" value="1"/>
</dbReference>
<accession>A0A7M5X7R9</accession>
<evidence type="ECO:0000256" key="3">
    <source>
        <dbReference type="ARBA" id="ARBA00022679"/>
    </source>
</evidence>
<dbReference type="RefSeq" id="XP_066926246.1">
    <property type="nucleotide sequence ID" value="XM_067070145.1"/>
</dbReference>
<keyword evidence="9" id="KW-0472">Membrane</keyword>
<comment type="cofactor">
    <cofactor evidence="1">
        <name>Mg(2+)</name>
        <dbReference type="ChEBI" id="CHEBI:18420"/>
    </cofactor>
</comment>
<evidence type="ECO:0000256" key="2">
    <source>
        <dbReference type="ARBA" id="ARBA00008307"/>
    </source>
</evidence>
<evidence type="ECO:0000256" key="9">
    <source>
        <dbReference type="SAM" id="Phobius"/>
    </source>
</evidence>
<dbReference type="Proteomes" id="UP000594262">
    <property type="component" value="Unplaced"/>
</dbReference>
<protein>
    <recommendedName>
        <fullName evidence="14">Mab-21-like HhH/H2TH-like domain-containing protein</fullName>
    </recommendedName>
</protein>
<sequence>MENAMEEGNTSENTNQRVEDDDAIISVRKERKRSRVSCYLTICLVVLCLSIPLLVLYLLKGGSTESESNANNNASISNTSFIISNSTNNTMNWDEIRRNFFKIDGEMAVTWLLGGFAGLATFILAIPFMACICRNGYYSCSRIFRNRKIQDVTRNITPCIRRKTLPDIINQLYSCVVDTVDRQKVEQHAKTQLYEPLEKACNLVFLDNIELVLAGSVAEKFSLPYYPGYRGFRHGNISDFDFMLSPKNKSASFEQKTGVNYQVISDDPSLCQGFVYLFENDEKLSAIEIKNNIENIVLDIPDDTFEITTRLRDLSVYLSFTYVTSDGCCDSTHITVKNKGPAITIISRYLHSYHFYYDITFSIHCIDWPSQISNWEHRHKKWPGNRDVERIVNHGCHLVPKSPENGDEYAWRLSFSKNEVELSNLIPPVARMCYLAIKSIRKNDLIFAKVPSYLLKSILFYTLENTNPNKWISREDENISTCFHLLLDKIITAFENKSCPHFWIPDINLLDEEAIETYQNKCVVGMKRFFGCKSNYVEQVLGSLRRIKEQPEFYIQPFPTSFLKRFPGTSQSKKYCTNYIEVSQLI</sequence>
<evidence type="ECO:0000313" key="12">
    <source>
        <dbReference type="EnsemblMetazoa" id="CLYHEMP018817.1"/>
    </source>
</evidence>
<feature type="transmembrane region" description="Helical" evidence="9">
    <location>
        <begin position="38"/>
        <end position="59"/>
    </location>
</feature>
<evidence type="ECO:0000256" key="6">
    <source>
        <dbReference type="ARBA" id="ARBA00022741"/>
    </source>
</evidence>
<evidence type="ECO:0000313" key="13">
    <source>
        <dbReference type="Proteomes" id="UP000594262"/>
    </source>
</evidence>
<dbReference type="GO" id="GO:0016779">
    <property type="term" value="F:nucleotidyltransferase activity"/>
    <property type="evidence" value="ECO:0007669"/>
    <property type="project" value="UniProtKB-KW"/>
</dbReference>
<dbReference type="AlphaFoldDB" id="A0A7M5X7R9"/>
<name>A0A7M5X7R9_9CNID</name>
<evidence type="ECO:0000256" key="5">
    <source>
        <dbReference type="ARBA" id="ARBA00022723"/>
    </source>
</evidence>
<evidence type="ECO:0000259" key="10">
    <source>
        <dbReference type="Pfam" id="PF03281"/>
    </source>
</evidence>
<reference evidence="12" key="1">
    <citation type="submission" date="2021-01" db="UniProtKB">
        <authorList>
            <consortium name="EnsemblMetazoa"/>
        </authorList>
    </citation>
    <scope>IDENTIFICATION</scope>
</reference>
<keyword evidence="9" id="KW-1133">Transmembrane helix</keyword>
<evidence type="ECO:0000256" key="4">
    <source>
        <dbReference type="ARBA" id="ARBA00022695"/>
    </source>
</evidence>
<proteinExistence type="inferred from homology"/>
<dbReference type="Gene3D" id="1.10.1410.40">
    <property type="match status" value="1"/>
</dbReference>
<evidence type="ECO:0008006" key="14">
    <source>
        <dbReference type="Google" id="ProtNLM"/>
    </source>
</evidence>
<keyword evidence="5" id="KW-0479">Metal-binding</keyword>